<keyword evidence="2" id="KW-1185">Reference proteome</keyword>
<proteinExistence type="predicted"/>
<accession>A0ACC1YJR0</accession>
<gene>
    <name evidence="1" type="ORF">OWV82_003079</name>
</gene>
<organism evidence="1 2">
    <name type="scientific">Melia azedarach</name>
    <name type="common">Chinaberry tree</name>
    <dbReference type="NCBI Taxonomy" id="155640"/>
    <lineage>
        <taxon>Eukaryota</taxon>
        <taxon>Viridiplantae</taxon>
        <taxon>Streptophyta</taxon>
        <taxon>Embryophyta</taxon>
        <taxon>Tracheophyta</taxon>
        <taxon>Spermatophyta</taxon>
        <taxon>Magnoliopsida</taxon>
        <taxon>eudicotyledons</taxon>
        <taxon>Gunneridae</taxon>
        <taxon>Pentapetalae</taxon>
        <taxon>rosids</taxon>
        <taxon>malvids</taxon>
        <taxon>Sapindales</taxon>
        <taxon>Meliaceae</taxon>
        <taxon>Melia</taxon>
    </lineage>
</organism>
<sequence length="654" mass="74235">MGVSISCPFASYSDVESSLESIIVKSISFGDEEVKTPVRSVSFNKRDMEPTILKSLGSGKMVKERSVSFKESELEALISQTCSLSEKEKDECIRSIRVKVGGIDNPSPRSESFMETFQKFPVLDPNNPKHEAAIKLQKVYKSFRTRRKLADCAVLVEQSWWKLLDFAELKRSSISFFDIEKHETAISRWSRARTRAAKVGKGLSQNDKAKKLALQHWLEAIDPRHRYGHNLHYYYENWLHCQSREPFFYWLDIGEGREVNLVDKCPRWKLHQQCIKYLGPMERKAYEVVVKNGKFFYKQTGAILDTMADVDSKWIFVLSTAKTLYVGKKKKGTFQHSSFLAGGATTAAGRLIVERGELKAVWPHSGHYRPTEQNFKDFVSFLQENNVDLTDVKMSPVDEEAASDGKQRYSMHIRNNSSEEDLIEALDGLETDENNIQDFREKTCSAEYEPNALPEPANSAKVQDLTKKLPNIAIPKRNEMFERQESTKLSAVSLTDVYETVKGAYAHASELTHMDSKKELSHADPKENEEEQEQEEEEEGEAVPEEAILQRINSRKKSYQLGKQLSCKWTTGAGPRIGCVRDYPSQLQFRALERLNLSPTSAAYIRSRSSPYTVSGYNPLMQSTCSGFKLEATASLPVPGKGDTIIHHGRIESS</sequence>
<comment type="caution">
    <text evidence="1">The sequence shown here is derived from an EMBL/GenBank/DDBJ whole genome shotgun (WGS) entry which is preliminary data.</text>
</comment>
<name>A0ACC1YJR0_MELAZ</name>
<reference evidence="1 2" key="1">
    <citation type="journal article" date="2023" name="Science">
        <title>Complex scaffold remodeling in plant triterpene biosynthesis.</title>
        <authorList>
            <person name="De La Pena R."/>
            <person name="Hodgson H."/>
            <person name="Liu J.C."/>
            <person name="Stephenson M.J."/>
            <person name="Martin A.C."/>
            <person name="Owen C."/>
            <person name="Harkess A."/>
            <person name="Leebens-Mack J."/>
            <person name="Jimenez L.E."/>
            <person name="Osbourn A."/>
            <person name="Sattely E.S."/>
        </authorList>
    </citation>
    <scope>NUCLEOTIDE SEQUENCE [LARGE SCALE GENOMIC DNA]</scope>
    <source>
        <strain evidence="2">cv. JPN11</strain>
        <tissue evidence="1">Leaf</tissue>
    </source>
</reference>
<evidence type="ECO:0000313" key="1">
    <source>
        <dbReference type="EMBL" id="KAJ4724045.1"/>
    </source>
</evidence>
<dbReference type="EMBL" id="CM051395">
    <property type="protein sequence ID" value="KAJ4724045.1"/>
    <property type="molecule type" value="Genomic_DNA"/>
</dbReference>
<protein>
    <submittedName>
        <fullName evidence="1">IQ domain-containing protein</fullName>
    </submittedName>
</protein>
<evidence type="ECO:0000313" key="2">
    <source>
        <dbReference type="Proteomes" id="UP001164539"/>
    </source>
</evidence>
<dbReference type="Proteomes" id="UP001164539">
    <property type="component" value="Chromosome 2"/>
</dbReference>